<keyword evidence="3" id="KW-0560">Oxidoreductase</keyword>
<accession>A0ABY9THX8</accession>
<dbReference type="InterPro" id="IPR006367">
    <property type="entry name" value="Sirohaem_synthase_N"/>
</dbReference>
<dbReference type="NCBIfam" id="TIGR01470">
    <property type="entry name" value="cysG_Nterm"/>
    <property type="match status" value="1"/>
</dbReference>
<dbReference type="Pfam" id="PF10414">
    <property type="entry name" value="CysG_dimeriser"/>
    <property type="match status" value="1"/>
</dbReference>
<evidence type="ECO:0000256" key="4">
    <source>
        <dbReference type="ARBA" id="ARBA00023027"/>
    </source>
</evidence>
<dbReference type="EMBL" id="CP134146">
    <property type="protein sequence ID" value="WNC68350.1"/>
    <property type="molecule type" value="Genomic_DNA"/>
</dbReference>
<dbReference type="SUPFAM" id="SSF51735">
    <property type="entry name" value="NAD(P)-binding Rossmann-fold domains"/>
    <property type="match status" value="1"/>
</dbReference>
<dbReference type="Proteomes" id="UP001248581">
    <property type="component" value="Chromosome"/>
</dbReference>
<dbReference type="InterPro" id="IPR035996">
    <property type="entry name" value="4pyrrol_Methylase_sf"/>
</dbReference>
<dbReference type="PANTHER" id="PTHR35330">
    <property type="entry name" value="SIROHEME BIOSYNTHESIS PROTEIN MET8"/>
    <property type="match status" value="1"/>
</dbReference>
<dbReference type="InterPro" id="IPR036291">
    <property type="entry name" value="NAD(P)-bd_dom_sf"/>
</dbReference>
<sequence length="316" mass="34984">MNYFPIFLDAKKTNVLVVGGGDIASAKIELLIKSPTSVTVVSPKVSANVQALIDADKINYIDGYYEKSQLANKQLVFVATENRVLNEQISKDALDNGVLANVVDNADLCHFITPAIIDRTPMVFAMTSSGQSPVLLRYWREKLETIIPQSLGKLASFAGEKRQSVKDHFTNFANRRLFWETFFSGTGIEQGENLEHTFNTQLADSEDVAMSQAELLIVDTPLHPDLLTLGAVRNMQKADNIVHDLDVGSVIIDLCRRDAPKTVLNEENMNKALTLLKQGKRVCYLNNVNSMLSQTLVNEAKQMNCQVFNFSSAAAI</sequence>
<dbReference type="InterPro" id="IPR028161">
    <property type="entry name" value="Met8-like"/>
</dbReference>
<comment type="pathway">
    <text evidence="1">Porphyrin-containing compound metabolism; siroheme biosynthesis; sirohydrochlorin from precorrin-2: step 1/1.</text>
</comment>
<dbReference type="Gene3D" id="1.10.8.210">
    <property type="entry name" value="Sirohaem synthase, dimerisation domain"/>
    <property type="match status" value="1"/>
</dbReference>
<feature type="domain" description="Sirohaem synthase dimerisation" evidence="7">
    <location>
        <begin position="150"/>
        <end position="190"/>
    </location>
</feature>
<evidence type="ECO:0000259" key="7">
    <source>
        <dbReference type="Pfam" id="PF10414"/>
    </source>
</evidence>
<gene>
    <name evidence="8" type="ORF">RI845_17750</name>
</gene>
<keyword evidence="5" id="KW-0627">Porphyrin biosynthesis</keyword>
<evidence type="ECO:0000256" key="6">
    <source>
        <dbReference type="ARBA" id="ARBA00047561"/>
    </source>
</evidence>
<dbReference type="Pfam" id="PF13241">
    <property type="entry name" value="NAD_binding_7"/>
    <property type="match status" value="1"/>
</dbReference>
<reference evidence="9" key="1">
    <citation type="submission" date="2023-09" db="EMBL/GenBank/DDBJ databases">
        <authorList>
            <person name="Li S."/>
            <person name="Li X."/>
            <person name="Zhang C."/>
            <person name="Zhao Z."/>
        </authorList>
    </citation>
    <scope>NUCLEOTIDE SEQUENCE [LARGE SCALE GENOMIC DNA]</scope>
    <source>
        <strain evidence="9">SQ345</strain>
    </source>
</reference>
<dbReference type="InterPro" id="IPR037115">
    <property type="entry name" value="Sirohaem_synt_dimer_dom_sf"/>
</dbReference>
<name>A0ABY9THX8_9GAMM</name>
<evidence type="ECO:0000256" key="3">
    <source>
        <dbReference type="ARBA" id="ARBA00023002"/>
    </source>
</evidence>
<evidence type="ECO:0000256" key="2">
    <source>
        <dbReference type="ARBA" id="ARBA00012400"/>
    </source>
</evidence>
<dbReference type="SUPFAM" id="SSF53790">
    <property type="entry name" value="Tetrapyrrole methylase"/>
    <property type="match status" value="1"/>
</dbReference>
<dbReference type="Gene3D" id="3.40.1010.10">
    <property type="entry name" value="Cobalt-precorrin-4 Transmethylase, Domain 1"/>
    <property type="match status" value="1"/>
</dbReference>
<evidence type="ECO:0000313" key="9">
    <source>
        <dbReference type="Proteomes" id="UP001248581"/>
    </source>
</evidence>
<dbReference type="Gene3D" id="3.40.50.720">
    <property type="entry name" value="NAD(P)-binding Rossmann-like Domain"/>
    <property type="match status" value="1"/>
</dbReference>
<dbReference type="InterPro" id="IPR014777">
    <property type="entry name" value="4pyrrole_Mease_sub1"/>
</dbReference>
<evidence type="ECO:0000256" key="1">
    <source>
        <dbReference type="ARBA" id="ARBA00005010"/>
    </source>
</evidence>
<proteinExistence type="predicted"/>
<dbReference type="RefSeq" id="WP_348387506.1">
    <property type="nucleotide sequence ID" value="NZ_CP134146.1"/>
</dbReference>
<organism evidence="8 9">
    <name type="scientific">Thalassotalea nanhaiensis</name>
    <dbReference type="NCBI Taxonomy" id="3065648"/>
    <lineage>
        <taxon>Bacteria</taxon>
        <taxon>Pseudomonadati</taxon>
        <taxon>Pseudomonadota</taxon>
        <taxon>Gammaproteobacteria</taxon>
        <taxon>Alteromonadales</taxon>
        <taxon>Colwelliaceae</taxon>
        <taxon>Thalassotalea</taxon>
    </lineage>
</organism>
<evidence type="ECO:0000256" key="5">
    <source>
        <dbReference type="ARBA" id="ARBA00023244"/>
    </source>
</evidence>
<protein>
    <recommendedName>
        <fullName evidence="2">precorrin-2 dehydrogenase</fullName>
        <ecNumber evidence="2">1.3.1.76</ecNumber>
    </recommendedName>
</protein>
<comment type="catalytic activity">
    <reaction evidence="6">
        <text>precorrin-2 + NAD(+) = sirohydrochlorin + NADH + 2 H(+)</text>
        <dbReference type="Rhea" id="RHEA:15613"/>
        <dbReference type="ChEBI" id="CHEBI:15378"/>
        <dbReference type="ChEBI" id="CHEBI:57540"/>
        <dbReference type="ChEBI" id="CHEBI:57945"/>
        <dbReference type="ChEBI" id="CHEBI:58351"/>
        <dbReference type="ChEBI" id="CHEBI:58827"/>
        <dbReference type="EC" id="1.3.1.76"/>
    </reaction>
</comment>
<dbReference type="EC" id="1.3.1.76" evidence="2"/>
<keyword evidence="9" id="KW-1185">Reference proteome</keyword>
<dbReference type="Gene3D" id="3.30.160.110">
    <property type="entry name" value="Siroheme synthase, domain 2"/>
    <property type="match status" value="1"/>
</dbReference>
<dbReference type="SUPFAM" id="SSF75615">
    <property type="entry name" value="Siroheme synthase middle domains-like"/>
    <property type="match status" value="1"/>
</dbReference>
<keyword evidence="4" id="KW-0520">NAD</keyword>
<dbReference type="PANTHER" id="PTHR35330:SF1">
    <property type="entry name" value="SIROHEME BIOSYNTHESIS PROTEIN MET8"/>
    <property type="match status" value="1"/>
</dbReference>
<evidence type="ECO:0000313" key="8">
    <source>
        <dbReference type="EMBL" id="WNC68350.1"/>
    </source>
</evidence>
<dbReference type="InterPro" id="IPR019478">
    <property type="entry name" value="Sirohaem_synthase_dimer_dom"/>
</dbReference>